<dbReference type="InterPro" id="IPR009057">
    <property type="entry name" value="Homeodomain-like_sf"/>
</dbReference>
<dbReference type="InterPro" id="IPR008913">
    <property type="entry name" value="Znf_CHY"/>
</dbReference>
<keyword evidence="3" id="KW-0862">Zinc</keyword>
<organism evidence="6 7">
    <name type="scientific">Cryptosporidium andersoni</name>
    <dbReference type="NCBI Taxonomy" id="117008"/>
    <lineage>
        <taxon>Eukaryota</taxon>
        <taxon>Sar</taxon>
        <taxon>Alveolata</taxon>
        <taxon>Apicomplexa</taxon>
        <taxon>Conoidasida</taxon>
        <taxon>Coccidia</taxon>
        <taxon>Eucoccidiorida</taxon>
        <taxon>Eimeriorina</taxon>
        <taxon>Cryptosporidiidae</taxon>
        <taxon>Cryptosporidium</taxon>
    </lineage>
</organism>
<gene>
    <name evidence="6" type="ORF">cand_019370</name>
</gene>
<evidence type="ECO:0000256" key="3">
    <source>
        <dbReference type="ARBA" id="ARBA00022833"/>
    </source>
</evidence>
<name>A0A1J4MH08_9CRYT</name>
<evidence type="ECO:0000256" key="2">
    <source>
        <dbReference type="ARBA" id="ARBA00022771"/>
    </source>
</evidence>
<reference evidence="6 7" key="1">
    <citation type="submission" date="2016-10" db="EMBL/GenBank/DDBJ databases">
        <title>Reductive evolution of mitochondrial metabolism and differential evolution of invasion-related proteins in Cryptosporidium.</title>
        <authorList>
            <person name="Liu S."/>
            <person name="Roellig D.M."/>
            <person name="Guo Y."/>
            <person name="Li N."/>
            <person name="Frace M.A."/>
            <person name="Tang K."/>
            <person name="Zhang L."/>
            <person name="Feng Y."/>
            <person name="Xiao L."/>
        </authorList>
    </citation>
    <scope>NUCLEOTIDE SEQUENCE [LARGE SCALE GENOMIC DNA]</scope>
    <source>
        <strain evidence="6">30847</strain>
    </source>
</reference>
<keyword evidence="1" id="KW-0479">Metal-binding</keyword>
<evidence type="ECO:0000313" key="7">
    <source>
        <dbReference type="Proteomes" id="UP000186804"/>
    </source>
</evidence>
<dbReference type="InterPro" id="IPR037274">
    <property type="entry name" value="Znf_CHY_sf"/>
</dbReference>
<dbReference type="SUPFAM" id="SSF161219">
    <property type="entry name" value="CHY zinc finger-like"/>
    <property type="match status" value="1"/>
</dbReference>
<dbReference type="Pfam" id="PF05495">
    <property type="entry name" value="zf-CHY"/>
    <property type="match status" value="1"/>
</dbReference>
<dbReference type="EMBL" id="LRBS01000103">
    <property type="protein sequence ID" value="OII73488.1"/>
    <property type="molecule type" value="Genomic_DNA"/>
</dbReference>
<dbReference type="Proteomes" id="UP000186804">
    <property type="component" value="Unassembled WGS sequence"/>
</dbReference>
<keyword evidence="7" id="KW-1185">Reference proteome</keyword>
<evidence type="ECO:0000313" key="6">
    <source>
        <dbReference type="EMBL" id="OII73488.1"/>
    </source>
</evidence>
<dbReference type="GO" id="GO:0008270">
    <property type="term" value="F:zinc ion binding"/>
    <property type="evidence" value="ECO:0007669"/>
    <property type="project" value="UniProtKB-KW"/>
</dbReference>
<dbReference type="SUPFAM" id="SSF46689">
    <property type="entry name" value="Homeodomain-like"/>
    <property type="match status" value="1"/>
</dbReference>
<dbReference type="OrthoDB" id="411372at2759"/>
<dbReference type="Gene3D" id="1.10.10.60">
    <property type="entry name" value="Homeodomain-like"/>
    <property type="match status" value="1"/>
</dbReference>
<evidence type="ECO:0000256" key="4">
    <source>
        <dbReference type="PROSITE-ProRule" id="PRU00601"/>
    </source>
</evidence>
<dbReference type="AlphaFoldDB" id="A0A1J4MH08"/>
<feature type="domain" description="CHY-type" evidence="5">
    <location>
        <begin position="484"/>
        <end position="551"/>
    </location>
</feature>
<dbReference type="RefSeq" id="XP_067067145.1">
    <property type="nucleotide sequence ID" value="XM_067212168.1"/>
</dbReference>
<sequence length="591" mass="68997">MVNNTDGSNNIIDNEIDSSKYIMKNFIYNNKDDEKILIKRYSPYSWDIEWKRLKLLYSAEILISDNLANNDLLQTPSLPLTIKLILVPTDPEFPIELLDDETINNHGLKGIPLSIYIPSDYPEGNINNILIEIYKYNNIFPNIKDIFFSSIQKFILTKSPIYETLKLLDKYLINFIKSNEINHIDNNVNFWNSKKQKLLEEALCYYKYTKDPKKKWDEIAKHVGDGITVQQCIERYKYCRSLVINKKNTKVYIKDISDNDISKISTIKDKNKNINDNNNNKEYQINEITKYWDKLILNGLELNNIDFIIISTIQIQIYCNKCFEINHFKSLSIPNLFQEEENLKIQLPYNIILGNSQQCKKCSSNHTIKYEPLLCYVNNPHSGHIEYLNCQIYNIIPINIIISCSNCTLYCKIHKFLFGRLKTIQCRNCFQKLIMKIDSINIGSKTIIPTDKFIFNSDLLNEYNKSKLKKSTRESKIPTSVGSSLPLSGTCNHYKKSYRWIRFPCCNNVYPCHICHDKANPDHNSEWGKQMICGYCSREQIFTEKCKFCHLTLTGNNSGSKFWEGGKGCRNPITLSNKDSHKYKLLNKKKN</sequence>
<proteinExistence type="predicted"/>
<evidence type="ECO:0000256" key="1">
    <source>
        <dbReference type="ARBA" id="ARBA00022723"/>
    </source>
</evidence>
<keyword evidence="2 4" id="KW-0863">Zinc-finger</keyword>
<dbReference type="GeneID" id="92366121"/>
<accession>A0A1J4MH08</accession>
<evidence type="ECO:0000259" key="5">
    <source>
        <dbReference type="PROSITE" id="PS51266"/>
    </source>
</evidence>
<dbReference type="PROSITE" id="PS51266">
    <property type="entry name" value="ZF_CHY"/>
    <property type="match status" value="1"/>
</dbReference>
<protein>
    <recommendedName>
        <fullName evidence="5">CHY-type domain-containing protein</fullName>
    </recommendedName>
</protein>
<comment type="caution">
    <text evidence="6">The sequence shown here is derived from an EMBL/GenBank/DDBJ whole genome shotgun (WGS) entry which is preliminary data.</text>
</comment>
<dbReference type="VEuPathDB" id="CryptoDB:cand_019370"/>